<reference evidence="17" key="2">
    <citation type="submission" date="2014-03" db="EMBL/GenBank/DDBJ databases">
        <title>The Genome Annotation of Fusarium oxysporum Cotton.</title>
        <authorList>
            <consortium name="The Broad Institute Genomics Platform"/>
            <person name="Ma L.-J."/>
            <person name="Corby-Kistler H."/>
            <person name="Broz K."/>
            <person name="Gale L.R."/>
            <person name="Jonkers W."/>
            <person name="O'Donnell K."/>
            <person name="Ploetz R."/>
            <person name="Steinberg C."/>
            <person name="Schwartz D.C."/>
            <person name="VanEtten H."/>
            <person name="Zhou S."/>
            <person name="Young S.K."/>
            <person name="Zeng Q."/>
            <person name="Gargeya S."/>
            <person name="Fitzgerald M."/>
            <person name="Abouelleil A."/>
            <person name="Alvarado L."/>
            <person name="Chapman S.B."/>
            <person name="Gainer-Dewar J."/>
            <person name="Goldberg J."/>
            <person name="Griggs A."/>
            <person name="Gujja S."/>
            <person name="Hansen M."/>
            <person name="Howarth C."/>
            <person name="Imamovic A."/>
            <person name="Ireland A."/>
            <person name="Larimer J."/>
            <person name="McCowan C."/>
            <person name="Murphy C."/>
            <person name="Pearson M."/>
            <person name="Poon T.W."/>
            <person name="Priest M."/>
            <person name="Roberts A."/>
            <person name="Saif S."/>
            <person name="Shea T."/>
            <person name="Sykes S."/>
            <person name="Wortman J."/>
            <person name="Nusbaum C."/>
            <person name="Birren B."/>
        </authorList>
    </citation>
    <scope>NUCLEOTIDE SEQUENCE</scope>
    <source>
        <strain evidence="17">25433</strain>
    </source>
</reference>
<keyword evidence="7" id="KW-0560">Oxidoreductase</keyword>
<dbReference type="AlphaFoldDB" id="X0KW05"/>
<keyword evidence="4" id="KW-0479">Metal-binding</keyword>
<comment type="subcellular location">
    <subcellularLocation>
        <location evidence="2">Secreted</location>
    </subcellularLocation>
</comment>
<organism evidence="17">
    <name type="scientific">Fusarium oxysporum f. sp. vasinfectum 25433</name>
    <dbReference type="NCBI Taxonomy" id="1089449"/>
    <lineage>
        <taxon>Eukaryota</taxon>
        <taxon>Fungi</taxon>
        <taxon>Dikarya</taxon>
        <taxon>Ascomycota</taxon>
        <taxon>Pezizomycotina</taxon>
        <taxon>Sordariomycetes</taxon>
        <taxon>Hypocreomycetidae</taxon>
        <taxon>Hypocreales</taxon>
        <taxon>Nectriaceae</taxon>
        <taxon>Fusarium</taxon>
        <taxon>Fusarium oxysporum species complex</taxon>
    </lineage>
</organism>
<keyword evidence="8" id="KW-0186">Copper</keyword>
<comment type="cofactor">
    <cofactor evidence="1">
        <name>Cu(2+)</name>
        <dbReference type="ChEBI" id="CHEBI:29036"/>
    </cofactor>
</comment>
<comment type="catalytic activity">
    <reaction evidence="14">
        <text>[(1-&gt;4)-beta-D-glucosyl]n+m + reduced acceptor + O2 = 4-dehydro-beta-D-glucosyl-[(1-&gt;4)-beta-D-glucosyl]n-1 + [(1-&gt;4)-beta-D-glucosyl]m + acceptor + H2O.</text>
        <dbReference type="EC" id="1.14.99.56"/>
    </reaction>
</comment>
<keyword evidence="5" id="KW-0732">Signal</keyword>
<evidence type="ECO:0000256" key="7">
    <source>
        <dbReference type="ARBA" id="ARBA00023002"/>
    </source>
</evidence>
<evidence type="ECO:0000256" key="12">
    <source>
        <dbReference type="ARBA" id="ARBA00023326"/>
    </source>
</evidence>
<evidence type="ECO:0000259" key="16">
    <source>
        <dbReference type="Pfam" id="PF03443"/>
    </source>
</evidence>
<keyword evidence="12" id="KW-0624">Polysaccharide degradation</keyword>
<evidence type="ECO:0000256" key="10">
    <source>
        <dbReference type="ARBA" id="ARBA00023157"/>
    </source>
</evidence>
<evidence type="ECO:0000256" key="9">
    <source>
        <dbReference type="ARBA" id="ARBA00023033"/>
    </source>
</evidence>
<evidence type="ECO:0000256" key="2">
    <source>
        <dbReference type="ARBA" id="ARBA00004613"/>
    </source>
</evidence>
<reference evidence="17" key="1">
    <citation type="submission" date="2011-11" db="EMBL/GenBank/DDBJ databases">
        <title>The Genome Sequence of Fusarium oxysporum Cotton.</title>
        <authorList>
            <consortium name="The Broad Institute Genome Sequencing Platform"/>
            <person name="Ma L.-J."/>
            <person name="Gale L.R."/>
            <person name="Schwartz D.C."/>
            <person name="Zhou S."/>
            <person name="Corby-Kistler H."/>
            <person name="Young S.K."/>
            <person name="Zeng Q."/>
            <person name="Gargeya S."/>
            <person name="Fitzgerald M."/>
            <person name="Haas B."/>
            <person name="Abouelleil A."/>
            <person name="Alvarado L."/>
            <person name="Arachchi H.M."/>
            <person name="Berlin A."/>
            <person name="Brown A."/>
            <person name="Chapman S.B."/>
            <person name="Chen Z."/>
            <person name="Dunbar C."/>
            <person name="Freedman E."/>
            <person name="Gearin G."/>
            <person name="Goldberg J."/>
            <person name="Griggs A."/>
            <person name="Gujja S."/>
            <person name="Heiman D."/>
            <person name="Howarth C."/>
            <person name="Larson L."/>
            <person name="Lui A."/>
            <person name="MacDonald P.J.P."/>
            <person name="Montmayeur A."/>
            <person name="Murphy C."/>
            <person name="Neiman D."/>
            <person name="Pearson M."/>
            <person name="Priest M."/>
            <person name="Roberts A."/>
            <person name="Saif S."/>
            <person name="Shea T."/>
            <person name="Shenoy N."/>
            <person name="Sisk P."/>
            <person name="Stolte C."/>
            <person name="Sykes S."/>
            <person name="Wortman J."/>
            <person name="Nusbaum C."/>
            <person name="Birren B."/>
        </authorList>
    </citation>
    <scope>NUCLEOTIDE SEQUENCE [LARGE SCALE GENOMIC DNA]</scope>
    <source>
        <strain evidence="17">25433</strain>
    </source>
</reference>
<dbReference type="PANTHER" id="PTHR33353">
    <property type="entry name" value="PUTATIVE (AFU_ORTHOLOGUE AFUA_1G12560)-RELATED"/>
    <property type="match status" value="1"/>
</dbReference>
<evidence type="ECO:0000256" key="1">
    <source>
        <dbReference type="ARBA" id="ARBA00001973"/>
    </source>
</evidence>
<dbReference type="EC" id="1.14.99.56" evidence="15"/>
<dbReference type="GO" id="GO:0030245">
    <property type="term" value="P:cellulose catabolic process"/>
    <property type="evidence" value="ECO:0007669"/>
    <property type="project" value="UniProtKB-KW"/>
</dbReference>
<dbReference type="PANTHER" id="PTHR33353:SF36">
    <property type="entry name" value="ENDO-BETA-1,4-GLUCANASE D"/>
    <property type="match status" value="1"/>
</dbReference>
<dbReference type="GO" id="GO:0004497">
    <property type="term" value="F:monooxygenase activity"/>
    <property type="evidence" value="ECO:0007669"/>
    <property type="project" value="UniProtKB-KW"/>
</dbReference>
<gene>
    <name evidence="17" type="ORF">FOTG_18672</name>
</gene>
<dbReference type="Gene3D" id="2.70.50.70">
    <property type="match status" value="1"/>
</dbReference>
<keyword evidence="6" id="KW-0136">Cellulose degradation</keyword>
<dbReference type="EMBL" id="KK035364">
    <property type="protein sequence ID" value="EXM12856.1"/>
    <property type="molecule type" value="Genomic_DNA"/>
</dbReference>
<protein>
    <recommendedName>
        <fullName evidence="15">lytic cellulose monooxygenase (C4-dehydrogenating)</fullName>
        <ecNumber evidence="15">1.14.99.56</ecNumber>
    </recommendedName>
</protein>
<evidence type="ECO:0000256" key="5">
    <source>
        <dbReference type="ARBA" id="ARBA00022729"/>
    </source>
</evidence>
<proteinExistence type="inferred from homology"/>
<keyword evidence="11" id="KW-0119">Carbohydrate metabolism</keyword>
<evidence type="ECO:0000256" key="13">
    <source>
        <dbReference type="ARBA" id="ARBA00044502"/>
    </source>
</evidence>
<accession>X0KW05</accession>
<feature type="domain" description="Auxiliary Activity family 9 catalytic" evidence="16">
    <location>
        <begin position="2"/>
        <end position="117"/>
    </location>
</feature>
<evidence type="ECO:0000256" key="6">
    <source>
        <dbReference type="ARBA" id="ARBA00023001"/>
    </source>
</evidence>
<dbReference type="Proteomes" id="UP000030701">
    <property type="component" value="Unassembled WGS sequence"/>
</dbReference>
<sequence>MLASCGSAGCETIDKETLKFFKIDEVSLVNAGNPGTYGSDELIANDNGWLVQIPENIKAGTYVLRYEIIALHGGFQENNAQNYPQCFNLEIEGSDTKQPEGILRTELYKPDNKGIVTAQDQTRLP</sequence>
<evidence type="ECO:0000256" key="3">
    <source>
        <dbReference type="ARBA" id="ARBA00022525"/>
    </source>
</evidence>
<keyword evidence="3" id="KW-0964">Secreted</keyword>
<evidence type="ECO:0000256" key="8">
    <source>
        <dbReference type="ARBA" id="ARBA00023008"/>
    </source>
</evidence>
<dbReference type="GO" id="GO:0046872">
    <property type="term" value="F:metal ion binding"/>
    <property type="evidence" value="ECO:0007669"/>
    <property type="project" value="UniProtKB-KW"/>
</dbReference>
<dbReference type="InterPro" id="IPR005103">
    <property type="entry name" value="AA9_LPMO"/>
</dbReference>
<evidence type="ECO:0000256" key="15">
    <source>
        <dbReference type="ARBA" id="ARBA00047174"/>
    </source>
</evidence>
<evidence type="ECO:0000256" key="11">
    <source>
        <dbReference type="ARBA" id="ARBA00023277"/>
    </source>
</evidence>
<dbReference type="Pfam" id="PF03443">
    <property type="entry name" value="AA9"/>
    <property type="match status" value="1"/>
</dbReference>
<evidence type="ECO:0000256" key="4">
    <source>
        <dbReference type="ARBA" id="ARBA00022723"/>
    </source>
</evidence>
<evidence type="ECO:0000256" key="14">
    <source>
        <dbReference type="ARBA" id="ARBA00045077"/>
    </source>
</evidence>
<dbReference type="GO" id="GO:0005576">
    <property type="term" value="C:extracellular region"/>
    <property type="evidence" value="ECO:0007669"/>
    <property type="project" value="UniProtKB-SubCell"/>
</dbReference>
<dbReference type="InterPro" id="IPR049892">
    <property type="entry name" value="AA9"/>
</dbReference>
<dbReference type="HOGENOM" id="CLU_1992744_0_0_1"/>
<keyword evidence="10" id="KW-1015">Disulfide bond</keyword>
<name>X0KW05_FUSOX</name>
<keyword evidence="9" id="KW-0503">Monooxygenase</keyword>
<comment type="similarity">
    <text evidence="13">Belongs to the polysaccharide monooxygenase AA9 family.</text>
</comment>
<dbReference type="OrthoDB" id="4849160at2759"/>
<evidence type="ECO:0000313" key="17">
    <source>
        <dbReference type="EMBL" id="EXM12856.1"/>
    </source>
</evidence>